<keyword evidence="3" id="KW-1185">Reference proteome</keyword>
<dbReference type="EMBL" id="ML211754">
    <property type="protein sequence ID" value="TFK80529.1"/>
    <property type="molecule type" value="Genomic_DNA"/>
</dbReference>
<dbReference type="AlphaFoldDB" id="A0A5C3NUS4"/>
<dbReference type="Proteomes" id="UP000308197">
    <property type="component" value="Unassembled WGS sequence"/>
</dbReference>
<evidence type="ECO:0000313" key="2">
    <source>
        <dbReference type="EMBL" id="TFK80529.1"/>
    </source>
</evidence>
<dbReference type="InParanoid" id="A0A5C3NUS4"/>
<gene>
    <name evidence="2" type="ORF">K466DRAFT_375185</name>
</gene>
<accession>A0A5C3NUS4</accession>
<sequence length="196" mass="21500">MFATLNRRSLGHLRSSSAPAVPRARCPLDDRVTQPLRPPRLLPHPSHGLTGAVLCLVPDNFVASSALLRFPQGSKSCFLSDYYHCDTVRTRGPTSSRFRSPQESASTLYLVPCTSPARPVHARPYVRHSRWKTSVVTRNAQEPREPDVRRPTSVPRSATPVTGPSALSFVDLHGRQLVDGDRLAHVVCVSPLPGVV</sequence>
<protein>
    <submittedName>
        <fullName evidence="2">Uncharacterized protein</fullName>
    </submittedName>
</protein>
<organism evidence="2 3">
    <name type="scientific">Polyporus arcularius HHB13444</name>
    <dbReference type="NCBI Taxonomy" id="1314778"/>
    <lineage>
        <taxon>Eukaryota</taxon>
        <taxon>Fungi</taxon>
        <taxon>Dikarya</taxon>
        <taxon>Basidiomycota</taxon>
        <taxon>Agaricomycotina</taxon>
        <taxon>Agaricomycetes</taxon>
        <taxon>Polyporales</taxon>
        <taxon>Polyporaceae</taxon>
        <taxon>Polyporus</taxon>
    </lineage>
</organism>
<feature type="compositionally biased region" description="Basic and acidic residues" evidence="1">
    <location>
        <begin position="141"/>
        <end position="150"/>
    </location>
</feature>
<reference evidence="2 3" key="1">
    <citation type="journal article" date="2019" name="Nat. Ecol. Evol.">
        <title>Megaphylogeny resolves global patterns of mushroom evolution.</title>
        <authorList>
            <person name="Varga T."/>
            <person name="Krizsan K."/>
            <person name="Foldi C."/>
            <person name="Dima B."/>
            <person name="Sanchez-Garcia M."/>
            <person name="Sanchez-Ramirez S."/>
            <person name="Szollosi G.J."/>
            <person name="Szarkandi J.G."/>
            <person name="Papp V."/>
            <person name="Albert L."/>
            <person name="Andreopoulos W."/>
            <person name="Angelini C."/>
            <person name="Antonin V."/>
            <person name="Barry K.W."/>
            <person name="Bougher N.L."/>
            <person name="Buchanan P."/>
            <person name="Buyck B."/>
            <person name="Bense V."/>
            <person name="Catcheside P."/>
            <person name="Chovatia M."/>
            <person name="Cooper J."/>
            <person name="Damon W."/>
            <person name="Desjardin D."/>
            <person name="Finy P."/>
            <person name="Geml J."/>
            <person name="Haridas S."/>
            <person name="Hughes K."/>
            <person name="Justo A."/>
            <person name="Karasinski D."/>
            <person name="Kautmanova I."/>
            <person name="Kiss B."/>
            <person name="Kocsube S."/>
            <person name="Kotiranta H."/>
            <person name="LaButti K.M."/>
            <person name="Lechner B.E."/>
            <person name="Liimatainen K."/>
            <person name="Lipzen A."/>
            <person name="Lukacs Z."/>
            <person name="Mihaltcheva S."/>
            <person name="Morgado L.N."/>
            <person name="Niskanen T."/>
            <person name="Noordeloos M.E."/>
            <person name="Ohm R.A."/>
            <person name="Ortiz-Santana B."/>
            <person name="Ovrebo C."/>
            <person name="Racz N."/>
            <person name="Riley R."/>
            <person name="Savchenko A."/>
            <person name="Shiryaev A."/>
            <person name="Soop K."/>
            <person name="Spirin V."/>
            <person name="Szebenyi C."/>
            <person name="Tomsovsky M."/>
            <person name="Tulloss R.E."/>
            <person name="Uehling J."/>
            <person name="Grigoriev I.V."/>
            <person name="Vagvolgyi C."/>
            <person name="Papp T."/>
            <person name="Martin F.M."/>
            <person name="Miettinen O."/>
            <person name="Hibbett D.S."/>
            <person name="Nagy L.G."/>
        </authorList>
    </citation>
    <scope>NUCLEOTIDE SEQUENCE [LARGE SCALE GENOMIC DNA]</scope>
    <source>
        <strain evidence="2 3">HHB13444</strain>
    </source>
</reference>
<evidence type="ECO:0000313" key="3">
    <source>
        <dbReference type="Proteomes" id="UP000308197"/>
    </source>
</evidence>
<name>A0A5C3NUS4_9APHY</name>
<evidence type="ECO:0000256" key="1">
    <source>
        <dbReference type="SAM" id="MobiDB-lite"/>
    </source>
</evidence>
<proteinExistence type="predicted"/>
<feature type="region of interest" description="Disordered" evidence="1">
    <location>
        <begin position="135"/>
        <end position="162"/>
    </location>
</feature>